<feature type="domain" description="PDEase" evidence="20">
    <location>
        <begin position="331"/>
        <end position="666"/>
    </location>
</feature>
<dbReference type="Gene3D" id="3.40.50.300">
    <property type="entry name" value="P-loop containing nucleotide triphosphate hydrolases"/>
    <property type="match status" value="1"/>
</dbReference>
<evidence type="ECO:0000256" key="18">
    <source>
        <dbReference type="RuleBase" id="RU363067"/>
    </source>
</evidence>
<keyword evidence="7 18" id="KW-0479">Metal-binding</keyword>
<dbReference type="SMART" id="SM00174">
    <property type="entry name" value="RHO"/>
    <property type="match status" value="1"/>
</dbReference>
<dbReference type="PROSITE" id="PS00126">
    <property type="entry name" value="PDEASE_I_1"/>
    <property type="match status" value="1"/>
</dbReference>
<evidence type="ECO:0000256" key="9">
    <source>
        <dbReference type="ARBA" id="ARBA00022801"/>
    </source>
</evidence>
<dbReference type="PROSITE" id="PS51420">
    <property type="entry name" value="RHO"/>
    <property type="match status" value="1"/>
</dbReference>
<feature type="region of interest" description="Disordered" evidence="19">
    <location>
        <begin position="1"/>
        <end position="62"/>
    </location>
</feature>
<evidence type="ECO:0000313" key="22">
    <source>
        <dbReference type="Proteomes" id="UP001214576"/>
    </source>
</evidence>
<dbReference type="EMBL" id="JAKZEL010000008">
    <property type="protein sequence ID" value="KAI4541847.1"/>
    <property type="molecule type" value="Genomic_DNA"/>
</dbReference>
<keyword evidence="8" id="KW-0547">Nucleotide-binding</keyword>
<comment type="similarity">
    <text evidence="4">Belongs to the cyclic nucleotide phosphodiesterase family. PDE4 subfamily.</text>
</comment>
<dbReference type="SMART" id="SM00175">
    <property type="entry name" value="RAB"/>
    <property type="match status" value="1"/>
</dbReference>
<dbReference type="NCBIfam" id="TIGR00231">
    <property type="entry name" value="small_GTP"/>
    <property type="match status" value="1"/>
</dbReference>
<dbReference type="CDD" id="cd00077">
    <property type="entry name" value="HDc"/>
    <property type="match status" value="1"/>
</dbReference>
<dbReference type="Pfam" id="PF18100">
    <property type="entry name" value="PDE4_UCR"/>
    <property type="match status" value="1"/>
</dbReference>
<evidence type="ECO:0000256" key="8">
    <source>
        <dbReference type="ARBA" id="ARBA00022741"/>
    </source>
</evidence>
<dbReference type="Proteomes" id="UP001214576">
    <property type="component" value="Unassembled WGS sequence"/>
</dbReference>
<dbReference type="PROSITE" id="PS51421">
    <property type="entry name" value="RAS"/>
    <property type="match status" value="1"/>
</dbReference>
<protein>
    <recommendedName>
        <fullName evidence="18">Phosphodiesterase</fullName>
        <ecNumber evidence="18">3.1.4.-</ecNumber>
    </recommendedName>
</protein>
<dbReference type="InterPro" id="IPR036971">
    <property type="entry name" value="PDEase_catalytic_dom_sf"/>
</dbReference>
<keyword evidence="9 18" id="KW-0378">Hydrolase</keyword>
<evidence type="ECO:0000256" key="17">
    <source>
        <dbReference type="ARBA" id="ARBA00047660"/>
    </source>
</evidence>
<keyword evidence="6" id="KW-0488">Methylation</keyword>
<dbReference type="InterPro" id="IPR037872">
    <property type="entry name" value="Rab3"/>
</dbReference>
<keyword evidence="5" id="KW-0813">Transport</keyword>
<dbReference type="Pfam" id="PF00233">
    <property type="entry name" value="PDEase_I"/>
    <property type="match status" value="1"/>
</dbReference>
<keyword evidence="13" id="KW-0114">cAMP</keyword>
<evidence type="ECO:0000256" key="13">
    <source>
        <dbReference type="ARBA" id="ARBA00023149"/>
    </source>
</evidence>
<dbReference type="PROSITE" id="PS51419">
    <property type="entry name" value="RAB"/>
    <property type="match status" value="1"/>
</dbReference>
<dbReference type="InterPro" id="IPR023174">
    <property type="entry name" value="PDEase_CS"/>
</dbReference>
<keyword evidence="10" id="KW-0653">Protein transport</keyword>
<comment type="catalytic activity">
    <reaction evidence="17">
        <text>GTP + H2O = GDP + phosphate + H(+)</text>
        <dbReference type="Rhea" id="RHEA:19669"/>
        <dbReference type="ChEBI" id="CHEBI:15377"/>
        <dbReference type="ChEBI" id="CHEBI:15378"/>
        <dbReference type="ChEBI" id="CHEBI:37565"/>
        <dbReference type="ChEBI" id="CHEBI:43474"/>
        <dbReference type="ChEBI" id="CHEBI:58189"/>
        <dbReference type="EC" id="3.6.5.2"/>
    </reaction>
    <physiologicalReaction direction="left-to-right" evidence="17">
        <dbReference type="Rhea" id="RHEA:19670"/>
    </physiologicalReaction>
</comment>
<dbReference type="AlphaFoldDB" id="A0AAD4U8D3"/>
<accession>A0AAD4U8D3</accession>
<evidence type="ECO:0000256" key="2">
    <source>
        <dbReference type="ARBA" id="ARBA00004703"/>
    </source>
</evidence>
<dbReference type="GO" id="GO:0046872">
    <property type="term" value="F:metal ion binding"/>
    <property type="evidence" value="ECO:0007669"/>
    <property type="project" value="UniProtKB-KW"/>
</dbReference>
<dbReference type="CDD" id="cd01865">
    <property type="entry name" value="Rab3"/>
    <property type="match status" value="1"/>
</dbReference>
<dbReference type="GO" id="GO:0005525">
    <property type="term" value="F:GTP binding"/>
    <property type="evidence" value="ECO:0007669"/>
    <property type="project" value="UniProtKB-KW"/>
</dbReference>
<evidence type="ECO:0000256" key="12">
    <source>
        <dbReference type="ARBA" id="ARBA00023136"/>
    </source>
</evidence>
<evidence type="ECO:0000256" key="11">
    <source>
        <dbReference type="ARBA" id="ARBA00023134"/>
    </source>
</evidence>
<keyword evidence="12" id="KW-0472">Membrane</keyword>
<dbReference type="EC" id="3.1.4.-" evidence="18"/>
<evidence type="ECO:0000256" key="15">
    <source>
        <dbReference type="ARBA" id="ARBA00023289"/>
    </source>
</evidence>
<dbReference type="InterPro" id="IPR040844">
    <property type="entry name" value="PDE4_UCR"/>
</dbReference>
<comment type="cofactor">
    <cofactor evidence="18">
        <name>a divalent metal cation</name>
        <dbReference type="ChEBI" id="CHEBI:60240"/>
    </cofactor>
    <text evidence="18">Binds 2 divalent metal cations per subunit. Site 1 may preferentially bind zinc ions, while site 2 has a preference for magnesium and/or manganese ions.</text>
</comment>
<dbReference type="InterPro" id="IPR001806">
    <property type="entry name" value="Small_GTPase"/>
</dbReference>
<comment type="pathway">
    <text evidence="2">Purine metabolism; 3',5'-cyclic AMP degradation; AMP from 3',5'-cyclic AMP: step 1/1.</text>
</comment>
<dbReference type="PROSITE" id="PS51845">
    <property type="entry name" value="PDEASE_I_2"/>
    <property type="match status" value="1"/>
</dbReference>
<feature type="region of interest" description="Disordered" evidence="19">
    <location>
        <begin position="859"/>
        <end position="885"/>
    </location>
</feature>
<dbReference type="InterPro" id="IPR002073">
    <property type="entry name" value="PDEase_catalytic_dom"/>
</dbReference>
<comment type="similarity">
    <text evidence="3">Belongs to the small GTPase superfamily. Rab family.</text>
</comment>
<evidence type="ECO:0000256" key="3">
    <source>
        <dbReference type="ARBA" id="ARBA00006270"/>
    </source>
</evidence>
<dbReference type="FunFam" id="3.40.50.300:FF:000206">
    <property type="entry name" value="Ras-related protein Rab-3C"/>
    <property type="match status" value="1"/>
</dbReference>
<evidence type="ECO:0000256" key="1">
    <source>
        <dbReference type="ARBA" id="ARBA00004342"/>
    </source>
</evidence>
<evidence type="ECO:0000256" key="7">
    <source>
        <dbReference type="ARBA" id="ARBA00022723"/>
    </source>
</evidence>
<organism evidence="21 22">
    <name type="scientific">Ovis ammon polii</name>
    <dbReference type="NCBI Taxonomy" id="230172"/>
    <lineage>
        <taxon>Eukaryota</taxon>
        <taxon>Metazoa</taxon>
        <taxon>Chordata</taxon>
        <taxon>Craniata</taxon>
        <taxon>Vertebrata</taxon>
        <taxon>Euteleostomi</taxon>
        <taxon>Mammalia</taxon>
        <taxon>Eutheria</taxon>
        <taxon>Laurasiatheria</taxon>
        <taxon>Artiodactyla</taxon>
        <taxon>Ruminantia</taxon>
        <taxon>Pecora</taxon>
        <taxon>Bovidae</taxon>
        <taxon>Caprinae</taxon>
        <taxon>Ovis</taxon>
    </lineage>
</organism>
<evidence type="ECO:0000259" key="20">
    <source>
        <dbReference type="PROSITE" id="PS51845"/>
    </source>
</evidence>
<proteinExistence type="inferred from homology"/>
<name>A0AAD4U8D3_OVIAM</name>
<evidence type="ECO:0000256" key="14">
    <source>
        <dbReference type="ARBA" id="ARBA00023288"/>
    </source>
</evidence>
<evidence type="ECO:0000313" key="21">
    <source>
        <dbReference type="EMBL" id="KAI4541847.1"/>
    </source>
</evidence>
<comment type="subcellular location">
    <subcellularLocation>
        <location evidence="1">Cell membrane</location>
        <topology evidence="1">Lipid-anchor</topology>
        <orientation evidence="1">Cytoplasmic side</orientation>
    </subcellularLocation>
</comment>
<keyword evidence="15" id="KW-0636">Prenylation</keyword>
<dbReference type="GO" id="GO:0003925">
    <property type="term" value="F:G protein activity"/>
    <property type="evidence" value="ECO:0007669"/>
    <property type="project" value="UniProtKB-EC"/>
</dbReference>
<dbReference type="FunFam" id="1.10.1300.10:FF:000001">
    <property type="entry name" value="Phosphodiesterase"/>
    <property type="match status" value="1"/>
</dbReference>
<dbReference type="GO" id="GO:0004115">
    <property type="term" value="F:3',5'-cyclic-AMP phosphodiesterase activity"/>
    <property type="evidence" value="ECO:0007669"/>
    <property type="project" value="UniProtKB-EC"/>
</dbReference>
<dbReference type="Pfam" id="PF00071">
    <property type="entry name" value="Ras"/>
    <property type="match status" value="1"/>
</dbReference>
<dbReference type="InterPro" id="IPR027417">
    <property type="entry name" value="P-loop_NTPase"/>
</dbReference>
<dbReference type="GO" id="GO:0007165">
    <property type="term" value="P:signal transduction"/>
    <property type="evidence" value="ECO:0007669"/>
    <property type="project" value="InterPro"/>
</dbReference>
<dbReference type="SMART" id="SM00173">
    <property type="entry name" value="RAS"/>
    <property type="match status" value="1"/>
</dbReference>
<dbReference type="PANTHER" id="PTHR11347">
    <property type="entry name" value="CYCLIC NUCLEOTIDE PHOSPHODIESTERASE"/>
    <property type="match status" value="1"/>
</dbReference>
<keyword evidence="14" id="KW-0449">Lipoprotein</keyword>
<evidence type="ECO:0000256" key="10">
    <source>
        <dbReference type="ARBA" id="ARBA00022927"/>
    </source>
</evidence>
<keyword evidence="11" id="KW-0342">GTP-binding</keyword>
<dbReference type="GO" id="GO:0015031">
    <property type="term" value="P:protein transport"/>
    <property type="evidence" value="ECO:0007669"/>
    <property type="project" value="UniProtKB-KW"/>
</dbReference>
<comment type="catalytic activity">
    <reaction evidence="16">
        <text>3',5'-cyclic AMP + H2O = AMP + H(+)</text>
        <dbReference type="Rhea" id="RHEA:25277"/>
        <dbReference type="ChEBI" id="CHEBI:15377"/>
        <dbReference type="ChEBI" id="CHEBI:15378"/>
        <dbReference type="ChEBI" id="CHEBI:58165"/>
        <dbReference type="ChEBI" id="CHEBI:456215"/>
        <dbReference type="EC" id="3.1.4.53"/>
    </reaction>
    <physiologicalReaction direction="left-to-right" evidence="16">
        <dbReference type="Rhea" id="RHEA:25278"/>
    </physiologicalReaction>
</comment>
<dbReference type="SMART" id="SM00471">
    <property type="entry name" value="HDc"/>
    <property type="match status" value="1"/>
</dbReference>
<dbReference type="GO" id="GO:0005886">
    <property type="term" value="C:plasma membrane"/>
    <property type="evidence" value="ECO:0007669"/>
    <property type="project" value="UniProtKB-SubCell"/>
</dbReference>
<evidence type="ECO:0000256" key="4">
    <source>
        <dbReference type="ARBA" id="ARBA00009517"/>
    </source>
</evidence>
<dbReference type="Gene3D" id="1.10.1300.10">
    <property type="entry name" value="3'5'-cyclic nucleotide phosphodiesterase, catalytic domain"/>
    <property type="match status" value="1"/>
</dbReference>
<gene>
    <name evidence="21" type="ORF">MG293_008989</name>
</gene>
<dbReference type="SMART" id="SM00176">
    <property type="entry name" value="RAN"/>
    <property type="match status" value="1"/>
</dbReference>
<evidence type="ECO:0000256" key="19">
    <source>
        <dbReference type="SAM" id="MobiDB-lite"/>
    </source>
</evidence>
<evidence type="ECO:0000256" key="5">
    <source>
        <dbReference type="ARBA" id="ARBA00022448"/>
    </source>
</evidence>
<dbReference type="PRINTS" id="PR00449">
    <property type="entry name" value="RASTRNSFRMNG"/>
</dbReference>
<feature type="compositionally biased region" description="Basic and acidic residues" evidence="19">
    <location>
        <begin position="46"/>
        <end position="62"/>
    </location>
</feature>
<dbReference type="InterPro" id="IPR003607">
    <property type="entry name" value="HD/PDEase_dom"/>
</dbReference>
<comment type="caution">
    <text evidence="21">The sequence shown here is derived from an EMBL/GenBank/DDBJ whole genome shotgun (WGS) entry which is preliminary data.</text>
</comment>
<feature type="compositionally biased region" description="Basic residues" evidence="19">
    <location>
        <begin position="28"/>
        <end position="40"/>
    </location>
</feature>
<sequence>METPKVQEGLEASRELNSARSRQGVARAPKHLWRQPRRPIRIQQRFHSDPDKSVGRRERDLSLRPALEKSRRSWPTSFHRRLDLENGLSCGRSILDPQAGSGFGRIVQAPAQHSQRRESFLYRSDSDYELSSKTMSRNSSMASDLHGEDLIVTPFAQVLASLQTVRSNVAALAHLQDRGAAKYAGGGARPGKEGRVQKMRQACVCNTPSGSQPPPPTEDTGQKLALETLDELDWCLDQLETLQTQHSVGEMASNKFKRMLNRELTHLSETSRSGNQVSEYISQTFLEQQTEVELPRATPAEPPRPVSQISSLRALPHSSSLSTATVPRFGVQTDQEGQLAKELEDTSKWGLDVFKVAELSGNRPLTAIMFSIFQERDLLKTFQIPADTLATYLLMLESHYHNDVAYHNSLHAADVAQSTHVLLATPALEAVFTDLEVLAAIFASAIHDVDHPGVSNQFLINTNSELALMYNDASVLENHHLAVGFKLLQAENCDIFQNLSTKQRLSLRRMVIDIVLATDMSKHMNLLADLKTMVETKKVTSLGVLLLDNYSDRIQVLQSLVHCADLSNPTKPLPLYRQWTDRIMAEFFQQGDSERESGLDISPMCDKHTASVEKSQDVTEDCRGLSRCRRLRCSAAPHQHTGGPVTATAKKVAAARVATASVQNKMASATDARYGQKESSDQNFDYMFKILIIGNSSVGKTSFLFRYADDSFTPAFVSTVGIDFKVKTIYRNDKRIKLQIWDTAGQERYRTITTAYYRGAMGFILMYDITNEESFNAVQDWSTQIKTYSWDNAQVLLVGNKCDMEDERVVSSERGRQLADHLGFEFFEASAKDNINVKQTFERLVDVICEKMSESLDTADPAVTGAKQGPQLTDQQAPPHQDCAC</sequence>
<reference evidence="21" key="1">
    <citation type="submission" date="2022-03" db="EMBL/GenBank/DDBJ databases">
        <title>Genomic analyses of argali, domestic sheep and their hybrids provide insights into chromosomal evolution, heterosis and genetic basis of agronomic traits.</title>
        <authorList>
            <person name="Li M."/>
        </authorList>
    </citation>
    <scope>NUCLEOTIDE SEQUENCE</scope>
    <source>
        <strain evidence="21">CAU-MHL-2022a</strain>
        <tissue evidence="21">Skin</tissue>
    </source>
</reference>
<dbReference type="SUPFAM" id="SSF52540">
    <property type="entry name" value="P-loop containing nucleoside triphosphate hydrolases"/>
    <property type="match status" value="1"/>
</dbReference>
<evidence type="ECO:0000256" key="16">
    <source>
        <dbReference type="ARBA" id="ARBA00033681"/>
    </source>
</evidence>
<dbReference type="InterPro" id="IPR005225">
    <property type="entry name" value="Small_GTP-bd"/>
</dbReference>
<evidence type="ECO:0000256" key="6">
    <source>
        <dbReference type="ARBA" id="ARBA00022481"/>
    </source>
</evidence>
<dbReference type="SUPFAM" id="SSF109604">
    <property type="entry name" value="HD-domain/PDEase-like"/>
    <property type="match status" value="1"/>
</dbReference>
<keyword evidence="22" id="KW-1185">Reference proteome</keyword>